<evidence type="ECO:0000256" key="3">
    <source>
        <dbReference type="ARBA" id="ARBA00007171"/>
    </source>
</evidence>
<comment type="subcellular location">
    <subcellularLocation>
        <location evidence="2">Cell membrane</location>
    </subcellularLocation>
    <subcellularLocation>
        <location evidence="1">Membrane</location>
        <topology evidence="1">Single-pass membrane protein</topology>
    </subcellularLocation>
</comment>
<accession>A0A2T4PRI2</accession>
<dbReference type="GO" id="GO:0071555">
    <property type="term" value="P:cell wall organization"/>
    <property type="evidence" value="ECO:0007669"/>
    <property type="project" value="UniProtKB-KW"/>
</dbReference>
<evidence type="ECO:0000313" key="14">
    <source>
        <dbReference type="EMBL" id="PTI28714.1"/>
    </source>
</evidence>
<sequence>MLKRVKKKSKEEAFRLLMNKRVSLILAVVVILFSVLIMRLGYLQIVKGGEYKRTIDSTESITVNESVPRGRIYDRNGKVLVDNESRKAITYTRDRRTSQDDILKIAEKLSHLMKMDTSNITDRDKQDFWILRNQDEVQKLMKDEQALFSDGNISQEDYDEALYKKVTSKYTNTLSKNDLQILAIFREMNAGSQLSPVVIKNEGVKNDEYAAVSQHLSELPGVNTTMDWERRYPYGETLRTLFGNVSSKEEGLPKELVNDYLTKGYSRNDRVGKSYLEYQYEDILKGSKKKMKYVTDKSGKITSSEVISEGSRGNDLVLTIDIELQKKVEEYVDKHIESLRDKGAKDMDRVMVVVQDPRNGDVLAMAGRDIDENGKITDNHIGNFTSQYTVGSSVKGATLLAGYQNGVLDVGDTMVDEPLKFNGGLTKRSYFNQDGKKTITDAEALMHSSNIFMYKTALLLADSPYRSGMSLPSDVEQAGIKLRKGLNQVGLGVKTGIDLPNESAGQIEPIKDNPGNYIDLAIGQFDTYTPIQLSQYVATIANDGYRLKPHLAKEIRNSTNEDALGPIKKSFKGEVMNKVNNSDKEIKQVQKGFDMAFNKVEGTGYSSFNDTVVRSAGKTGTAEVFKDGKPKVNSTYIGYAPAKNPELSFSITYTNQPVPEPWLPGGDLGRDIINYYFKDRK</sequence>
<dbReference type="EMBL" id="PZFK01000024">
    <property type="protein sequence ID" value="PTI28714.1"/>
    <property type="molecule type" value="Genomic_DNA"/>
</dbReference>
<dbReference type="GO" id="GO:0008658">
    <property type="term" value="F:penicillin binding"/>
    <property type="evidence" value="ECO:0007669"/>
    <property type="project" value="InterPro"/>
</dbReference>
<evidence type="ECO:0000256" key="1">
    <source>
        <dbReference type="ARBA" id="ARBA00004167"/>
    </source>
</evidence>
<dbReference type="InterPro" id="IPR012338">
    <property type="entry name" value="Beta-lactam/transpept-like"/>
</dbReference>
<dbReference type="Pfam" id="PF03717">
    <property type="entry name" value="PBP_dimer"/>
    <property type="match status" value="1"/>
</dbReference>
<evidence type="ECO:0000256" key="9">
    <source>
        <dbReference type="ARBA" id="ARBA00023136"/>
    </source>
</evidence>
<evidence type="ECO:0000256" key="4">
    <source>
        <dbReference type="ARBA" id="ARBA00022475"/>
    </source>
</evidence>
<feature type="domain" description="Penicillin-binding protein dimerisation" evidence="13">
    <location>
        <begin position="66"/>
        <end position="303"/>
    </location>
</feature>
<evidence type="ECO:0000256" key="2">
    <source>
        <dbReference type="ARBA" id="ARBA00004236"/>
    </source>
</evidence>
<evidence type="ECO:0000256" key="8">
    <source>
        <dbReference type="ARBA" id="ARBA00022989"/>
    </source>
</evidence>
<feature type="transmembrane region" description="Helical" evidence="11">
    <location>
        <begin position="21"/>
        <end position="42"/>
    </location>
</feature>
<dbReference type="Proteomes" id="UP000241209">
    <property type="component" value="Unassembled WGS sequence"/>
</dbReference>
<keyword evidence="4" id="KW-1003">Cell membrane</keyword>
<evidence type="ECO:0000259" key="13">
    <source>
        <dbReference type="Pfam" id="PF03717"/>
    </source>
</evidence>
<keyword evidence="6" id="KW-0133">Cell shape</keyword>
<dbReference type="PANTHER" id="PTHR30627:SF2">
    <property type="entry name" value="PEPTIDOGLYCAN D,D-TRANSPEPTIDASE MRDA"/>
    <property type="match status" value="1"/>
</dbReference>
<dbReference type="GO" id="GO:0071972">
    <property type="term" value="F:peptidoglycan L,D-transpeptidase activity"/>
    <property type="evidence" value="ECO:0007669"/>
    <property type="project" value="TreeGrafter"/>
</dbReference>
<keyword evidence="9 11" id="KW-0472">Membrane</keyword>
<dbReference type="GO" id="GO:0008360">
    <property type="term" value="P:regulation of cell shape"/>
    <property type="evidence" value="ECO:0007669"/>
    <property type="project" value="UniProtKB-KW"/>
</dbReference>
<reference evidence="14 15" key="1">
    <citation type="journal article" date="2016" name="Front. Microbiol.">
        <title>Comprehensive Phylogenetic Analysis of Bovine Non-aureus Staphylococci Species Based on Whole-Genome Sequencing.</title>
        <authorList>
            <person name="Naushad S."/>
            <person name="Barkema H.W."/>
            <person name="Luby C."/>
            <person name="Condas L.A."/>
            <person name="Nobrega D.B."/>
            <person name="Carson D.A."/>
            <person name="De Buck J."/>
        </authorList>
    </citation>
    <scope>NUCLEOTIDE SEQUENCE [LARGE SCALE GENOMIC DNA]</scope>
    <source>
        <strain evidence="14 15">SNUC 2204</strain>
    </source>
</reference>
<dbReference type="Gene3D" id="3.40.710.10">
    <property type="entry name" value="DD-peptidase/beta-lactamase superfamily"/>
    <property type="match status" value="1"/>
</dbReference>
<organism evidence="14 15">
    <name type="scientific">Mammaliicoccus vitulinus</name>
    <dbReference type="NCBI Taxonomy" id="71237"/>
    <lineage>
        <taxon>Bacteria</taxon>
        <taxon>Bacillati</taxon>
        <taxon>Bacillota</taxon>
        <taxon>Bacilli</taxon>
        <taxon>Bacillales</taxon>
        <taxon>Staphylococcaceae</taxon>
        <taxon>Mammaliicoccus</taxon>
    </lineage>
</organism>
<evidence type="ECO:0000256" key="10">
    <source>
        <dbReference type="ARBA" id="ARBA00023316"/>
    </source>
</evidence>
<keyword evidence="7" id="KW-0573">Peptidoglycan synthesis</keyword>
<dbReference type="InterPro" id="IPR036138">
    <property type="entry name" value="PBP_dimer_sf"/>
</dbReference>
<dbReference type="PANTHER" id="PTHR30627">
    <property type="entry name" value="PEPTIDOGLYCAN D,D-TRANSPEPTIDASE"/>
    <property type="match status" value="1"/>
</dbReference>
<dbReference type="GO" id="GO:0009252">
    <property type="term" value="P:peptidoglycan biosynthetic process"/>
    <property type="evidence" value="ECO:0007669"/>
    <property type="project" value="UniProtKB-KW"/>
</dbReference>
<dbReference type="RefSeq" id="WP_107557227.1">
    <property type="nucleotide sequence ID" value="NZ_PZFK01000024.1"/>
</dbReference>
<comment type="similarity">
    <text evidence="3">Belongs to the transpeptidase family.</text>
</comment>
<dbReference type="Gene3D" id="3.90.1310.10">
    <property type="entry name" value="Penicillin-binding protein 2a (Domain 2)"/>
    <property type="match status" value="1"/>
</dbReference>
<gene>
    <name evidence="14" type="ORF">BU072_10790</name>
</gene>
<dbReference type="InterPro" id="IPR005311">
    <property type="entry name" value="PBP_dimer"/>
</dbReference>
<dbReference type="InterPro" id="IPR001460">
    <property type="entry name" value="PCN-bd_Tpept"/>
</dbReference>
<dbReference type="Pfam" id="PF00905">
    <property type="entry name" value="Transpeptidase"/>
    <property type="match status" value="1"/>
</dbReference>
<protein>
    <submittedName>
        <fullName evidence="14">Penicillin-binding protein</fullName>
    </submittedName>
</protein>
<evidence type="ECO:0000256" key="11">
    <source>
        <dbReference type="SAM" id="Phobius"/>
    </source>
</evidence>
<name>A0A2T4PRI2_9STAP</name>
<dbReference type="InterPro" id="IPR050515">
    <property type="entry name" value="Beta-lactam/transpept"/>
</dbReference>
<dbReference type="Gene3D" id="1.10.10.1230">
    <property type="entry name" value="Penicillin-binding protein, N-terminal non-catalytic domain, head sub-domain"/>
    <property type="match status" value="1"/>
</dbReference>
<proteinExistence type="inferred from homology"/>
<comment type="caution">
    <text evidence="14">The sequence shown here is derived from an EMBL/GenBank/DDBJ whole genome shotgun (WGS) entry which is preliminary data.</text>
</comment>
<evidence type="ECO:0000256" key="7">
    <source>
        <dbReference type="ARBA" id="ARBA00022984"/>
    </source>
</evidence>
<dbReference type="SUPFAM" id="SSF56519">
    <property type="entry name" value="Penicillin binding protein dimerisation domain"/>
    <property type="match status" value="1"/>
</dbReference>
<dbReference type="AlphaFoldDB" id="A0A2T4PRI2"/>
<dbReference type="STRING" id="1167632.GCA_000286335_00161"/>
<dbReference type="GO" id="GO:0005886">
    <property type="term" value="C:plasma membrane"/>
    <property type="evidence" value="ECO:0007669"/>
    <property type="project" value="UniProtKB-SubCell"/>
</dbReference>
<evidence type="ECO:0000256" key="5">
    <source>
        <dbReference type="ARBA" id="ARBA00022692"/>
    </source>
</evidence>
<evidence type="ECO:0000256" key="6">
    <source>
        <dbReference type="ARBA" id="ARBA00022960"/>
    </source>
</evidence>
<evidence type="ECO:0000259" key="12">
    <source>
        <dbReference type="Pfam" id="PF00905"/>
    </source>
</evidence>
<keyword evidence="10" id="KW-0961">Cell wall biogenesis/degradation</keyword>
<keyword evidence="5 11" id="KW-0812">Transmembrane</keyword>
<evidence type="ECO:0000313" key="15">
    <source>
        <dbReference type="Proteomes" id="UP000241209"/>
    </source>
</evidence>
<feature type="domain" description="Penicillin-binding protein transpeptidase" evidence="12">
    <location>
        <begin position="351"/>
        <end position="656"/>
    </location>
</feature>
<keyword evidence="8 11" id="KW-1133">Transmembrane helix</keyword>
<dbReference type="SUPFAM" id="SSF56601">
    <property type="entry name" value="beta-lactamase/transpeptidase-like"/>
    <property type="match status" value="1"/>
</dbReference>